<evidence type="ECO:0000313" key="2">
    <source>
        <dbReference type="Proteomes" id="UP000017023"/>
    </source>
</evidence>
<dbReference type="EMBL" id="AWGW01000025">
    <property type="protein sequence ID" value="ERJ99644.1"/>
    <property type="molecule type" value="Genomic_DNA"/>
</dbReference>
<accession>U2MD80</accession>
<dbReference type="Proteomes" id="UP000017023">
    <property type="component" value="Unassembled WGS sequence"/>
</dbReference>
<proteinExistence type="predicted"/>
<gene>
    <name evidence="1" type="ORF">HMPREF9145_1062</name>
</gene>
<name>U2MD80_9BACT</name>
<organism evidence="1 2">
    <name type="scientific">Segatella salivae F0493</name>
    <dbReference type="NCBI Taxonomy" id="1395125"/>
    <lineage>
        <taxon>Bacteria</taxon>
        <taxon>Pseudomonadati</taxon>
        <taxon>Bacteroidota</taxon>
        <taxon>Bacteroidia</taxon>
        <taxon>Bacteroidales</taxon>
        <taxon>Prevotellaceae</taxon>
        <taxon>Segatella</taxon>
    </lineage>
</organism>
<evidence type="ECO:0000313" key="1">
    <source>
        <dbReference type="EMBL" id="ERJ99644.1"/>
    </source>
</evidence>
<comment type="caution">
    <text evidence="1">The sequence shown here is derived from an EMBL/GenBank/DDBJ whole genome shotgun (WGS) entry which is preliminary data.</text>
</comment>
<protein>
    <submittedName>
        <fullName evidence="1">Uncharacterized protein</fullName>
    </submittedName>
</protein>
<reference evidence="1 2" key="1">
    <citation type="submission" date="2013-08" db="EMBL/GenBank/DDBJ databases">
        <authorList>
            <person name="Durkin A.S."/>
            <person name="Haft D.R."/>
            <person name="McCorrison J."/>
            <person name="Torralba M."/>
            <person name="Gillis M."/>
            <person name="Haft D.H."/>
            <person name="Methe B."/>
            <person name="Sutton G."/>
            <person name="Nelson K.E."/>
        </authorList>
    </citation>
    <scope>NUCLEOTIDE SEQUENCE [LARGE SCALE GENOMIC DNA]</scope>
    <source>
        <strain evidence="1 2">F0493</strain>
    </source>
</reference>
<dbReference type="PATRIC" id="fig|1395125.3.peg.1979"/>
<sequence length="38" mass="4621">MIIKDKMIWDKLRKETTILMMQNRSFHKTNNINVAQET</sequence>
<dbReference type="AlphaFoldDB" id="U2MD80"/>